<evidence type="ECO:0000256" key="3">
    <source>
        <dbReference type="ARBA" id="ARBA00022475"/>
    </source>
</evidence>
<dbReference type="CDD" id="cd17321">
    <property type="entry name" value="MFS_MMR_MDR_like"/>
    <property type="match status" value="1"/>
</dbReference>
<evidence type="ECO:0000256" key="5">
    <source>
        <dbReference type="ARBA" id="ARBA00022989"/>
    </source>
</evidence>
<evidence type="ECO:0000256" key="8">
    <source>
        <dbReference type="SAM" id="Phobius"/>
    </source>
</evidence>
<reference evidence="10 11" key="1">
    <citation type="journal article" date="2019" name="Int. J. Syst. Evol. Microbiol.">
        <title>The Global Catalogue of Microorganisms (GCM) 10K type strain sequencing project: providing services to taxonomists for standard genome sequencing and annotation.</title>
        <authorList>
            <consortium name="The Broad Institute Genomics Platform"/>
            <consortium name="The Broad Institute Genome Sequencing Center for Infectious Disease"/>
            <person name="Wu L."/>
            <person name="Ma J."/>
        </authorList>
    </citation>
    <scope>NUCLEOTIDE SEQUENCE [LARGE SCALE GENOMIC DNA]</scope>
    <source>
        <strain evidence="10 11">JCM 4565</strain>
    </source>
</reference>
<feature type="transmembrane region" description="Helical" evidence="8">
    <location>
        <begin position="344"/>
        <end position="361"/>
    </location>
</feature>
<dbReference type="PANTHER" id="PTHR42718:SF46">
    <property type="entry name" value="BLR6921 PROTEIN"/>
    <property type="match status" value="1"/>
</dbReference>
<name>A0ABN0WUZ5_9ACTN</name>
<keyword evidence="11" id="KW-1185">Reference proteome</keyword>
<dbReference type="Gene3D" id="1.20.1720.10">
    <property type="entry name" value="Multidrug resistance protein D"/>
    <property type="match status" value="1"/>
</dbReference>
<dbReference type="PANTHER" id="PTHR42718">
    <property type="entry name" value="MAJOR FACILITATOR SUPERFAMILY MULTIDRUG TRANSPORTER MFSC"/>
    <property type="match status" value="1"/>
</dbReference>
<evidence type="ECO:0000256" key="4">
    <source>
        <dbReference type="ARBA" id="ARBA00022692"/>
    </source>
</evidence>
<feature type="transmembrane region" description="Helical" evidence="8">
    <location>
        <begin position="92"/>
        <end position="115"/>
    </location>
</feature>
<feature type="transmembrane region" description="Helical" evidence="8">
    <location>
        <begin position="153"/>
        <end position="172"/>
    </location>
</feature>
<gene>
    <name evidence="10" type="ORF">GCM10010319_25050</name>
</gene>
<evidence type="ECO:0000256" key="6">
    <source>
        <dbReference type="ARBA" id="ARBA00023136"/>
    </source>
</evidence>
<keyword evidence="3" id="KW-1003">Cell membrane</keyword>
<feature type="transmembrane region" description="Helical" evidence="8">
    <location>
        <begin position="373"/>
        <end position="395"/>
    </location>
</feature>
<feature type="transmembrane region" description="Helical" evidence="8">
    <location>
        <begin position="121"/>
        <end position="141"/>
    </location>
</feature>
<feature type="domain" description="Major facilitator superfamily (MFS) profile" evidence="9">
    <location>
        <begin position="25"/>
        <end position="485"/>
    </location>
</feature>
<feature type="transmembrane region" description="Helical" evidence="8">
    <location>
        <begin position="178"/>
        <end position="200"/>
    </location>
</feature>
<dbReference type="Proteomes" id="UP001500063">
    <property type="component" value="Unassembled WGS sequence"/>
</dbReference>
<dbReference type="EMBL" id="BAAABW010000013">
    <property type="protein sequence ID" value="GAA0347445.1"/>
    <property type="molecule type" value="Genomic_DNA"/>
</dbReference>
<evidence type="ECO:0000256" key="1">
    <source>
        <dbReference type="ARBA" id="ARBA00004651"/>
    </source>
</evidence>
<feature type="transmembrane region" description="Helical" evidence="8">
    <location>
        <begin position="59"/>
        <end position="80"/>
    </location>
</feature>
<keyword evidence="5 8" id="KW-1133">Transmembrane helix</keyword>
<keyword evidence="6 8" id="KW-0472">Membrane</keyword>
<sequence>MSRPIRSGRASADNPSTASPRLGLVLMVIAAAQLMVVLDSTIVNIALPEIQHGLAFSSTGLQWVVTAYALAFGGLLLLGGRAGDMFGHSRTFLVGIALFSTASLLGGLAAVPSWLVACRALQGAGAAMASPAALALIASTFPEGGPRNRAMGVYAGMGSSGGAIGLLLGGLLTEYASWRWVMFVNVPIGALVLLVAARTVPKTAVRGGQLDLPGAITASSGLALLVYGLSNVSAHGWGATLTHGPLIAAAILLAGFLLIERVASQPLVPLHLFHDRNRSSAYAIMLAIGAVMFAMFFFTTQYEQNVLGYSPLRAGVAFLPLTVVLVVVATVVSRVLGDRTGIRLAVTTGPLVITAGLFWATTVSTHSSYLDLLGPFVTTSAGVGMSFVPLTLITVATVRPEDRGIAAALLNASQQIGGSFGLTALVTVAGNAARNWERRPGTARMPAEGLARGAFTQGYHEAFLTAGFITLAAFLIATAAIRTRPEPAGDAIAAVPDPG</sequence>
<feature type="transmembrane region" description="Helical" evidence="8">
    <location>
        <begin position="21"/>
        <end position="47"/>
    </location>
</feature>
<keyword evidence="4 8" id="KW-0812">Transmembrane</keyword>
<keyword evidence="2" id="KW-0813">Transport</keyword>
<accession>A0ABN0WUZ5</accession>
<dbReference type="Pfam" id="PF07690">
    <property type="entry name" value="MFS_1"/>
    <property type="match status" value="1"/>
</dbReference>
<feature type="transmembrane region" description="Helical" evidence="8">
    <location>
        <begin position="236"/>
        <end position="259"/>
    </location>
</feature>
<evidence type="ECO:0000256" key="7">
    <source>
        <dbReference type="ARBA" id="ARBA00023251"/>
    </source>
</evidence>
<dbReference type="PROSITE" id="PS50850">
    <property type="entry name" value="MFS"/>
    <property type="match status" value="1"/>
</dbReference>
<dbReference type="InterPro" id="IPR020846">
    <property type="entry name" value="MFS_dom"/>
</dbReference>
<dbReference type="NCBIfam" id="TIGR00711">
    <property type="entry name" value="efflux_EmrB"/>
    <property type="match status" value="1"/>
</dbReference>
<evidence type="ECO:0000259" key="9">
    <source>
        <dbReference type="PROSITE" id="PS50850"/>
    </source>
</evidence>
<feature type="transmembrane region" description="Helical" evidence="8">
    <location>
        <begin position="312"/>
        <end position="332"/>
    </location>
</feature>
<dbReference type="InterPro" id="IPR004638">
    <property type="entry name" value="EmrB-like"/>
</dbReference>
<evidence type="ECO:0000313" key="10">
    <source>
        <dbReference type="EMBL" id="GAA0347445.1"/>
    </source>
</evidence>
<protein>
    <submittedName>
        <fullName evidence="10">MFS transporter</fullName>
    </submittedName>
</protein>
<evidence type="ECO:0000256" key="2">
    <source>
        <dbReference type="ARBA" id="ARBA00022448"/>
    </source>
</evidence>
<dbReference type="InterPro" id="IPR036259">
    <property type="entry name" value="MFS_trans_sf"/>
</dbReference>
<dbReference type="Gene3D" id="1.20.1250.20">
    <property type="entry name" value="MFS general substrate transporter like domains"/>
    <property type="match status" value="1"/>
</dbReference>
<organism evidence="10 11">
    <name type="scientific">Streptomyces blastmyceticus</name>
    <dbReference type="NCBI Taxonomy" id="68180"/>
    <lineage>
        <taxon>Bacteria</taxon>
        <taxon>Bacillati</taxon>
        <taxon>Actinomycetota</taxon>
        <taxon>Actinomycetes</taxon>
        <taxon>Kitasatosporales</taxon>
        <taxon>Streptomycetaceae</taxon>
        <taxon>Streptomyces</taxon>
    </lineage>
</organism>
<dbReference type="InterPro" id="IPR011701">
    <property type="entry name" value="MFS"/>
</dbReference>
<feature type="transmembrane region" description="Helical" evidence="8">
    <location>
        <begin position="212"/>
        <end position="230"/>
    </location>
</feature>
<dbReference type="RefSeq" id="WP_344117837.1">
    <property type="nucleotide sequence ID" value="NZ_BAAABW010000013.1"/>
</dbReference>
<proteinExistence type="predicted"/>
<dbReference type="SUPFAM" id="SSF103473">
    <property type="entry name" value="MFS general substrate transporter"/>
    <property type="match status" value="1"/>
</dbReference>
<feature type="transmembrane region" description="Helical" evidence="8">
    <location>
        <begin position="280"/>
        <end position="300"/>
    </location>
</feature>
<comment type="subcellular location">
    <subcellularLocation>
        <location evidence="1">Cell membrane</location>
        <topology evidence="1">Multi-pass membrane protein</topology>
    </subcellularLocation>
</comment>
<keyword evidence="7" id="KW-0046">Antibiotic resistance</keyword>
<comment type="caution">
    <text evidence="10">The sequence shown here is derived from an EMBL/GenBank/DDBJ whole genome shotgun (WGS) entry which is preliminary data.</text>
</comment>
<feature type="transmembrane region" description="Helical" evidence="8">
    <location>
        <begin position="462"/>
        <end position="481"/>
    </location>
</feature>
<evidence type="ECO:0000313" key="11">
    <source>
        <dbReference type="Proteomes" id="UP001500063"/>
    </source>
</evidence>